<dbReference type="Proteomes" id="UP000756921">
    <property type="component" value="Unassembled WGS sequence"/>
</dbReference>
<dbReference type="AlphaFoldDB" id="A0A9P6G7N6"/>
<protein>
    <submittedName>
        <fullName evidence="1">Uncharacterized protein</fullName>
    </submittedName>
</protein>
<gene>
    <name evidence="1" type="ORF">PMIN01_11491</name>
</gene>
<evidence type="ECO:0000313" key="2">
    <source>
        <dbReference type="Proteomes" id="UP000756921"/>
    </source>
</evidence>
<dbReference type="EMBL" id="WJXW01000014">
    <property type="protein sequence ID" value="KAF9730622.1"/>
    <property type="molecule type" value="Genomic_DNA"/>
</dbReference>
<sequence length="78" mass="8829">MSPRFIQTIRTHTSHRRCTHVMPKPFSCGLLVSTTATLPDYHRGWSANGKWILCTSIGFTTRGLATSRRPTEELVLQD</sequence>
<proteinExistence type="predicted"/>
<reference evidence="1" key="1">
    <citation type="journal article" date="2020" name="Mol. Plant Microbe Interact.">
        <title>Genome Sequence of the Biocontrol Agent Coniothyrium minitans strain Conio (IMI 134523).</title>
        <authorList>
            <person name="Patel D."/>
            <person name="Shittu T.A."/>
            <person name="Baroncelli R."/>
            <person name="Muthumeenakshi S."/>
            <person name="Osborne T.H."/>
            <person name="Janganan T.K."/>
            <person name="Sreenivasaprasad S."/>
        </authorList>
    </citation>
    <scope>NUCLEOTIDE SEQUENCE</scope>
    <source>
        <strain evidence="1">Conio</strain>
    </source>
</reference>
<evidence type="ECO:0000313" key="1">
    <source>
        <dbReference type="EMBL" id="KAF9730622.1"/>
    </source>
</evidence>
<keyword evidence="2" id="KW-1185">Reference proteome</keyword>
<comment type="caution">
    <text evidence="1">The sequence shown here is derived from an EMBL/GenBank/DDBJ whole genome shotgun (WGS) entry which is preliminary data.</text>
</comment>
<accession>A0A9P6G7N6</accession>
<name>A0A9P6G7N6_9PLEO</name>
<organism evidence="1 2">
    <name type="scientific">Paraphaeosphaeria minitans</name>
    <dbReference type="NCBI Taxonomy" id="565426"/>
    <lineage>
        <taxon>Eukaryota</taxon>
        <taxon>Fungi</taxon>
        <taxon>Dikarya</taxon>
        <taxon>Ascomycota</taxon>
        <taxon>Pezizomycotina</taxon>
        <taxon>Dothideomycetes</taxon>
        <taxon>Pleosporomycetidae</taxon>
        <taxon>Pleosporales</taxon>
        <taxon>Massarineae</taxon>
        <taxon>Didymosphaeriaceae</taxon>
        <taxon>Paraphaeosphaeria</taxon>
    </lineage>
</organism>